<feature type="region of interest" description="Disordered" evidence="1">
    <location>
        <begin position="154"/>
        <end position="436"/>
    </location>
</feature>
<accession>A0A8J4CZI6</accession>
<dbReference type="OrthoDB" id="547337at2759"/>
<keyword evidence="2" id="KW-0812">Transmembrane</keyword>
<organism evidence="3 4">
    <name type="scientific">Volvox reticuliferus</name>
    <dbReference type="NCBI Taxonomy" id="1737510"/>
    <lineage>
        <taxon>Eukaryota</taxon>
        <taxon>Viridiplantae</taxon>
        <taxon>Chlorophyta</taxon>
        <taxon>core chlorophytes</taxon>
        <taxon>Chlorophyceae</taxon>
        <taxon>CS clade</taxon>
        <taxon>Chlamydomonadales</taxon>
        <taxon>Volvocaceae</taxon>
        <taxon>Volvox</taxon>
    </lineage>
</organism>
<keyword evidence="2" id="KW-1133">Transmembrane helix</keyword>
<name>A0A8J4CZI6_9CHLO</name>
<dbReference type="Proteomes" id="UP000747110">
    <property type="component" value="Unassembled WGS sequence"/>
</dbReference>
<proteinExistence type="predicted"/>
<keyword evidence="2" id="KW-0472">Membrane</keyword>
<protein>
    <submittedName>
        <fullName evidence="3">Uncharacterized protein</fullName>
    </submittedName>
</protein>
<evidence type="ECO:0000256" key="2">
    <source>
        <dbReference type="SAM" id="Phobius"/>
    </source>
</evidence>
<keyword evidence="4" id="KW-1185">Reference proteome</keyword>
<evidence type="ECO:0000256" key="1">
    <source>
        <dbReference type="SAM" id="MobiDB-lite"/>
    </source>
</evidence>
<sequence>TDAADNSSSDVSCAGTATSRIPWWQAVSVEQWAQLPLLPSHRLGSSTWPLACARASRAVLLWRFLLVAAALLMAAAVPPVAAQCPPMPQLTTWVENNCTYSYQESLCFFSTWCLKCTSPPDMAFTLLDLKLCSQDNKLTIDAGCDGVSFCSAAKPNTPPSPPSPPRPPLSPFPPGLPSIPPPSPPRPPRPPPPPPRTPFPPGISFPPPEPPPNRPPSPRPPRPSPPPPLQPPSPPQPPPPSPFPPPSPSPLPPSPRPPPPPPPPSPPTPPPAPSPPPVPPFSPGSIVPPSPPRPPSPPPRPPSPSPPPSPLPPPSPSPLPPPSPPTASSPSPPPSPLPPPSPPPTPPSPPSPPPQPPTPPSPPSPPPLPPSQTAPPPPPLLFPRIPPLPPFPPFPPQPRVPPFPPLISFSPPPPRPPSPTPQSPPRPFRPPSPAPQTYIIRQGYQLRIGYGIPLIPTSSQLTAIQSAIALEFIIPTTTVNVTQFAQYITSVYVLVPIVPTQCDTALEVYLKSTLCTELALPNCSYVDTACVDDYGSRLPVPFYPTDDTNPGGPAVPAGGVEMAVRILIDKETNNVQLVLNLFQKTITLSGWTVINPAANNLTESSSLRTIVRNPKSSSTPNLVVSETRLTSSIAGAIGLTMTKVIIDFPGVVEPIPSPPKDCPKPHLGVLCGADAVGAIIGIILGGLILIGLLIMGLLYAQRSKMTKVVVMDDFAWARKYAHIVPANVIASPYITQYGVSNNSPANIYR</sequence>
<dbReference type="EMBL" id="BNCP01000051">
    <property type="protein sequence ID" value="GIL89607.1"/>
    <property type="molecule type" value="Genomic_DNA"/>
</dbReference>
<gene>
    <name evidence="3" type="ORF">Vretifemale_17325</name>
</gene>
<comment type="caution">
    <text evidence="3">The sequence shown here is derived from an EMBL/GenBank/DDBJ whole genome shotgun (WGS) entry which is preliminary data.</text>
</comment>
<evidence type="ECO:0000313" key="3">
    <source>
        <dbReference type="EMBL" id="GIL89607.1"/>
    </source>
</evidence>
<feature type="transmembrane region" description="Helical" evidence="2">
    <location>
        <begin position="675"/>
        <end position="699"/>
    </location>
</feature>
<evidence type="ECO:0000313" key="4">
    <source>
        <dbReference type="Proteomes" id="UP000747110"/>
    </source>
</evidence>
<dbReference type="PRINTS" id="PR01217">
    <property type="entry name" value="PRICHEXTENSN"/>
</dbReference>
<feature type="transmembrane region" description="Helical" evidence="2">
    <location>
        <begin position="60"/>
        <end position="81"/>
    </location>
</feature>
<feature type="compositionally biased region" description="Pro residues" evidence="1">
    <location>
        <begin position="156"/>
        <end position="434"/>
    </location>
</feature>
<reference evidence="3" key="1">
    <citation type="journal article" date="2021" name="Proc. Natl. Acad. Sci. U.S.A.">
        <title>Three genomes in the algal genus Volvox reveal the fate of a haploid sex-determining region after a transition to homothallism.</title>
        <authorList>
            <person name="Yamamoto K."/>
            <person name="Hamaji T."/>
            <person name="Kawai-Toyooka H."/>
            <person name="Matsuzaki R."/>
            <person name="Takahashi F."/>
            <person name="Nishimura Y."/>
            <person name="Kawachi M."/>
            <person name="Noguchi H."/>
            <person name="Minakuchi Y."/>
            <person name="Umen J.G."/>
            <person name="Toyoda A."/>
            <person name="Nozaki H."/>
        </authorList>
    </citation>
    <scope>NUCLEOTIDE SEQUENCE</scope>
    <source>
        <strain evidence="3">NIES-3786</strain>
    </source>
</reference>
<feature type="non-terminal residue" evidence="3">
    <location>
        <position position="749"/>
    </location>
</feature>
<dbReference type="AlphaFoldDB" id="A0A8J4CZI6"/>